<dbReference type="InterPro" id="IPR013096">
    <property type="entry name" value="Cupin_2"/>
</dbReference>
<evidence type="ECO:0000313" key="2">
    <source>
        <dbReference type="EMBL" id="MBV7378174.1"/>
    </source>
</evidence>
<comment type="caution">
    <text evidence="2">The sequence shown here is derived from an EMBL/GenBank/DDBJ whole genome shotgun (WGS) entry which is preliminary data.</text>
</comment>
<evidence type="ECO:0000259" key="1">
    <source>
        <dbReference type="Pfam" id="PF07883"/>
    </source>
</evidence>
<proteinExistence type="predicted"/>
<feature type="domain" description="Cupin type-2" evidence="1">
    <location>
        <begin position="52"/>
        <end position="113"/>
    </location>
</feature>
<evidence type="ECO:0000313" key="3">
    <source>
        <dbReference type="Proteomes" id="UP000756530"/>
    </source>
</evidence>
<gene>
    <name evidence="2" type="ORF">KJP28_04500</name>
</gene>
<dbReference type="EMBL" id="JAHUZE010000001">
    <property type="protein sequence ID" value="MBV7378174.1"/>
    <property type="molecule type" value="Genomic_DNA"/>
</dbReference>
<keyword evidence="3" id="KW-1185">Reference proteome</keyword>
<name>A0ABS6SYX3_9RHOB</name>
<accession>A0ABS6SYX3</accession>
<sequence length="130" mass="14271">MTTKASRVPPRKPVLIRAADGAHREGPWKGSISSDALGSEMFVLFPRFEDVGAGPVLHVHPYDEVFIIQEGRARFTVGEEVFVAETGDVAMAPANTPHKFKNEGPGVLRTIDIHLSTEWIQTDLHDPDAD</sequence>
<organism evidence="2 3">
    <name type="scientific">Maritimibacter dapengensis</name>
    <dbReference type="NCBI Taxonomy" id="2836868"/>
    <lineage>
        <taxon>Bacteria</taxon>
        <taxon>Pseudomonadati</taxon>
        <taxon>Pseudomonadota</taxon>
        <taxon>Alphaproteobacteria</taxon>
        <taxon>Rhodobacterales</taxon>
        <taxon>Roseobacteraceae</taxon>
        <taxon>Maritimibacter</taxon>
    </lineage>
</organism>
<dbReference type="Proteomes" id="UP000756530">
    <property type="component" value="Unassembled WGS sequence"/>
</dbReference>
<protein>
    <submittedName>
        <fullName evidence="2">Cupin domain-containing protein</fullName>
    </submittedName>
</protein>
<dbReference type="Pfam" id="PF07883">
    <property type="entry name" value="Cupin_2"/>
    <property type="match status" value="1"/>
</dbReference>
<reference evidence="2 3" key="1">
    <citation type="submission" date="2021-05" db="EMBL/GenBank/DDBJ databases">
        <title>Culturable bacteria isolated from Daya Bay.</title>
        <authorList>
            <person name="Zheng W."/>
            <person name="Yu S."/>
            <person name="Huang Y."/>
        </authorList>
    </citation>
    <scope>NUCLEOTIDE SEQUENCE [LARGE SCALE GENOMIC DNA]</scope>
    <source>
        <strain evidence="2 3">DP4N28-5</strain>
    </source>
</reference>
<dbReference type="RefSeq" id="WP_218391022.1">
    <property type="nucleotide sequence ID" value="NZ_JAHUZE010000001.1"/>
</dbReference>